<keyword evidence="7 9" id="KW-0472">Membrane</keyword>
<evidence type="ECO:0000256" key="3">
    <source>
        <dbReference type="ARBA" id="ARBA00022448"/>
    </source>
</evidence>
<feature type="transmembrane region" description="Helical" evidence="9">
    <location>
        <begin position="12"/>
        <end position="33"/>
    </location>
</feature>
<evidence type="ECO:0000256" key="4">
    <source>
        <dbReference type="ARBA" id="ARBA00022475"/>
    </source>
</evidence>
<dbReference type="InterPro" id="IPR022357">
    <property type="entry name" value="MIP_CS"/>
</dbReference>
<dbReference type="InterPro" id="IPR023271">
    <property type="entry name" value="Aquaporin-like"/>
</dbReference>
<organism evidence="10 11">
    <name type="scientific">Quadrisphaera setariae</name>
    <dbReference type="NCBI Taxonomy" id="2593304"/>
    <lineage>
        <taxon>Bacteria</taxon>
        <taxon>Bacillati</taxon>
        <taxon>Actinomycetota</taxon>
        <taxon>Actinomycetes</taxon>
        <taxon>Kineosporiales</taxon>
        <taxon>Kineosporiaceae</taxon>
        <taxon>Quadrisphaera</taxon>
    </lineage>
</organism>
<dbReference type="PANTHER" id="PTHR19139:SF199">
    <property type="entry name" value="MIP17260P"/>
    <property type="match status" value="1"/>
</dbReference>
<dbReference type="GO" id="GO:0015250">
    <property type="term" value="F:water channel activity"/>
    <property type="evidence" value="ECO:0007669"/>
    <property type="project" value="TreeGrafter"/>
</dbReference>
<dbReference type="NCBIfam" id="TIGR00861">
    <property type="entry name" value="MIP"/>
    <property type="match status" value="1"/>
</dbReference>
<dbReference type="EMBL" id="VKAC01000004">
    <property type="protein sequence ID" value="TXR56607.1"/>
    <property type="molecule type" value="Genomic_DNA"/>
</dbReference>
<evidence type="ECO:0000256" key="8">
    <source>
        <dbReference type="RuleBase" id="RU000477"/>
    </source>
</evidence>
<feature type="transmembrane region" description="Helical" evidence="9">
    <location>
        <begin position="90"/>
        <end position="112"/>
    </location>
</feature>
<dbReference type="PROSITE" id="PS51257">
    <property type="entry name" value="PROKAR_LIPOPROTEIN"/>
    <property type="match status" value="1"/>
</dbReference>
<feature type="transmembrane region" description="Helical" evidence="9">
    <location>
        <begin position="209"/>
        <end position="230"/>
    </location>
</feature>
<dbReference type="Pfam" id="PF00230">
    <property type="entry name" value="MIP"/>
    <property type="match status" value="1"/>
</dbReference>
<evidence type="ECO:0000313" key="10">
    <source>
        <dbReference type="EMBL" id="TXR56607.1"/>
    </source>
</evidence>
<dbReference type="OrthoDB" id="9807293at2"/>
<dbReference type="Proteomes" id="UP000321234">
    <property type="component" value="Unassembled WGS sequence"/>
</dbReference>
<dbReference type="Gene3D" id="1.20.1080.10">
    <property type="entry name" value="Glycerol uptake facilitator protein"/>
    <property type="match status" value="1"/>
</dbReference>
<sequence>MSREVQKVAAEFLGTFWLVFAGCGAAVLATTAAPGDTGAQVAIGWLGVALAFGLAVTTGAYAFGHISGGHFNPAISLGLSVAGRLPWRELPVYVVSQLVGAVAGAAVLYGVASGRAGFDPTGGFATNGYADRSPEGYGLVAALLVEVVLTAVFVLVVLGTTGPKGAPGLAPLAIGLTLVVIHLISIPVTNTSVNPARSIAPALFAGPEALGQVWLFVVAPLVGGVIAALVHKSLLATSEERGDVRVERTAQRERVAGRA</sequence>
<evidence type="ECO:0000256" key="2">
    <source>
        <dbReference type="ARBA" id="ARBA00006175"/>
    </source>
</evidence>
<feature type="transmembrane region" description="Helical" evidence="9">
    <location>
        <begin position="137"/>
        <end position="158"/>
    </location>
</feature>
<dbReference type="AlphaFoldDB" id="A0A5C8ZFI9"/>
<evidence type="ECO:0000256" key="6">
    <source>
        <dbReference type="ARBA" id="ARBA00022989"/>
    </source>
</evidence>
<comment type="subcellular location">
    <subcellularLocation>
        <location evidence="1">Cell membrane</location>
        <topology evidence="1">Multi-pass membrane protein</topology>
    </subcellularLocation>
</comment>
<dbReference type="PRINTS" id="PR00783">
    <property type="entry name" value="MINTRINSICP"/>
</dbReference>
<feature type="transmembrane region" description="Helical" evidence="9">
    <location>
        <begin position="170"/>
        <end position="189"/>
    </location>
</feature>
<dbReference type="InterPro" id="IPR034294">
    <property type="entry name" value="Aquaporin_transptr"/>
</dbReference>
<feature type="transmembrane region" description="Helical" evidence="9">
    <location>
        <begin position="39"/>
        <end position="63"/>
    </location>
</feature>
<comment type="similarity">
    <text evidence="2 8">Belongs to the MIP/aquaporin (TC 1.A.8) family.</text>
</comment>
<reference evidence="10 11" key="1">
    <citation type="submission" date="2019-07" db="EMBL/GenBank/DDBJ databases">
        <title>Quadrisphaera sp. strain DD2A genome sequencing and assembly.</title>
        <authorList>
            <person name="Kim I."/>
        </authorList>
    </citation>
    <scope>NUCLEOTIDE SEQUENCE [LARGE SCALE GENOMIC DNA]</scope>
    <source>
        <strain evidence="10 11">DD2A</strain>
    </source>
</reference>
<evidence type="ECO:0000256" key="5">
    <source>
        <dbReference type="ARBA" id="ARBA00022692"/>
    </source>
</evidence>
<keyword evidence="6 9" id="KW-1133">Transmembrane helix</keyword>
<keyword evidence="3 8" id="KW-0813">Transport</keyword>
<evidence type="ECO:0000256" key="1">
    <source>
        <dbReference type="ARBA" id="ARBA00004651"/>
    </source>
</evidence>
<gene>
    <name evidence="10" type="primary">aqpZ</name>
    <name evidence="10" type="ORF">FMM08_07430</name>
</gene>
<dbReference type="InterPro" id="IPR000425">
    <property type="entry name" value="MIP"/>
</dbReference>
<accession>A0A5C8ZFI9</accession>
<evidence type="ECO:0000313" key="11">
    <source>
        <dbReference type="Proteomes" id="UP000321234"/>
    </source>
</evidence>
<comment type="caution">
    <text evidence="10">The sequence shown here is derived from an EMBL/GenBank/DDBJ whole genome shotgun (WGS) entry which is preliminary data.</text>
</comment>
<dbReference type="GO" id="GO:0005886">
    <property type="term" value="C:plasma membrane"/>
    <property type="evidence" value="ECO:0007669"/>
    <property type="project" value="UniProtKB-SubCell"/>
</dbReference>
<evidence type="ECO:0000256" key="9">
    <source>
        <dbReference type="SAM" id="Phobius"/>
    </source>
</evidence>
<keyword evidence="5 8" id="KW-0812">Transmembrane</keyword>
<dbReference type="PROSITE" id="PS00221">
    <property type="entry name" value="MIP"/>
    <property type="match status" value="1"/>
</dbReference>
<protein>
    <submittedName>
        <fullName evidence="10">Aquaporin Z</fullName>
    </submittedName>
</protein>
<dbReference type="SUPFAM" id="SSF81338">
    <property type="entry name" value="Aquaporin-like"/>
    <property type="match status" value="1"/>
</dbReference>
<dbReference type="CDD" id="cd00333">
    <property type="entry name" value="MIP"/>
    <property type="match status" value="1"/>
</dbReference>
<evidence type="ECO:0000256" key="7">
    <source>
        <dbReference type="ARBA" id="ARBA00023136"/>
    </source>
</evidence>
<keyword evidence="4" id="KW-1003">Cell membrane</keyword>
<proteinExistence type="inferred from homology"/>
<name>A0A5C8ZFI9_9ACTN</name>
<keyword evidence="11" id="KW-1185">Reference proteome</keyword>
<dbReference type="PANTHER" id="PTHR19139">
    <property type="entry name" value="AQUAPORIN TRANSPORTER"/>
    <property type="match status" value="1"/>
</dbReference>
<dbReference type="NCBIfam" id="NF003838">
    <property type="entry name" value="PRK05420.1"/>
    <property type="match status" value="1"/>
</dbReference>